<protein>
    <submittedName>
        <fullName evidence="1">Uncharacterized protein</fullName>
    </submittedName>
</protein>
<keyword evidence="2" id="KW-1185">Reference proteome</keyword>
<name>A0A1S2LK38_9BACI</name>
<sequence length="123" mass="15036">MERLVIEELTIFETVNNFNAAEAYWRDNSYCYIKGYIPKDALSPLESNFSPESKCKKKRFYYELWEHHTFAIWSYKIEKEKFEWEEAVNLLKVHRDNKMPIEMKITNDVKDWFIYTQVNEYLA</sequence>
<reference evidence="1 2" key="1">
    <citation type="submission" date="2016-10" db="EMBL/GenBank/DDBJ databases">
        <title>Draft genome sequences of four alkaliphilic bacteria belonging to the Anaerobacillus genus.</title>
        <authorList>
            <person name="Bassil N.M."/>
            <person name="Lloyd J.R."/>
        </authorList>
    </citation>
    <scope>NUCLEOTIDE SEQUENCE [LARGE SCALE GENOMIC DNA]</scope>
    <source>
        <strain evidence="1 2">DSM 18345</strain>
    </source>
</reference>
<proteinExistence type="predicted"/>
<dbReference type="RefSeq" id="WP_071309994.1">
    <property type="nucleotide sequence ID" value="NZ_MLQR01000030.1"/>
</dbReference>
<accession>A0A1S2LK38</accession>
<evidence type="ECO:0000313" key="2">
    <source>
        <dbReference type="Proteomes" id="UP000179524"/>
    </source>
</evidence>
<comment type="caution">
    <text evidence="1">The sequence shown here is derived from an EMBL/GenBank/DDBJ whole genome shotgun (WGS) entry which is preliminary data.</text>
</comment>
<dbReference type="AlphaFoldDB" id="A0A1S2LK38"/>
<gene>
    <name evidence="1" type="ORF">BKP37_12795</name>
</gene>
<organism evidence="1 2">
    <name type="scientific">Anaerobacillus alkalilacustris</name>
    <dbReference type="NCBI Taxonomy" id="393763"/>
    <lineage>
        <taxon>Bacteria</taxon>
        <taxon>Bacillati</taxon>
        <taxon>Bacillota</taxon>
        <taxon>Bacilli</taxon>
        <taxon>Bacillales</taxon>
        <taxon>Bacillaceae</taxon>
        <taxon>Anaerobacillus</taxon>
    </lineage>
</organism>
<dbReference type="OrthoDB" id="2890960at2"/>
<dbReference type="EMBL" id="MLQR01000030">
    <property type="protein sequence ID" value="OIJ12674.1"/>
    <property type="molecule type" value="Genomic_DNA"/>
</dbReference>
<dbReference type="Proteomes" id="UP000179524">
    <property type="component" value="Unassembled WGS sequence"/>
</dbReference>
<evidence type="ECO:0000313" key="1">
    <source>
        <dbReference type="EMBL" id="OIJ12674.1"/>
    </source>
</evidence>